<evidence type="ECO:0000313" key="8">
    <source>
        <dbReference type="Proteomes" id="UP000244571"/>
    </source>
</evidence>
<evidence type="ECO:0000256" key="3">
    <source>
        <dbReference type="ARBA" id="ARBA00022964"/>
    </source>
</evidence>
<dbReference type="SUPFAM" id="SSF51197">
    <property type="entry name" value="Clavaminate synthase-like"/>
    <property type="match status" value="1"/>
</dbReference>
<protein>
    <submittedName>
        <fullName evidence="7">Taurine dioxygenase</fullName>
    </submittedName>
</protein>
<dbReference type="Proteomes" id="UP000244571">
    <property type="component" value="Chromosome"/>
</dbReference>
<dbReference type="Pfam" id="PF02668">
    <property type="entry name" value="TauD"/>
    <property type="match status" value="1"/>
</dbReference>
<keyword evidence="2" id="KW-0479">Metal-binding</keyword>
<dbReference type="InterPro" id="IPR042098">
    <property type="entry name" value="TauD-like_sf"/>
</dbReference>
<keyword evidence="4" id="KW-0560">Oxidoreductase</keyword>
<gene>
    <name evidence="7" type="ORF">DBV39_17635</name>
</gene>
<dbReference type="RefSeq" id="WP_108622669.1">
    <property type="nucleotide sequence ID" value="NZ_CP028901.1"/>
</dbReference>
<evidence type="ECO:0000256" key="4">
    <source>
        <dbReference type="ARBA" id="ARBA00023002"/>
    </source>
</evidence>
<proteinExistence type="inferred from homology"/>
<sequence>MTVATQLSVQPVSGTLGALITGVDLKRDRSPELIAQIREIWLEHGVIFFRDQDLDPAAFQDFAQQFGEIIEYPFVKGIENFPKIIPVMKLPHERHNFGGVWHTDTAYLQAPPMATMLIAREIPPKGGDTLFANGYAAYEALSDGLKKTLLTLKAANSSAKAEVTKTREDRIADSATDRAGSTLIGEHPVVRTHPETGRRALYVNFAHTTHFVGWTEEESAPLLNYLFAHQVRPEFTCRFAWQPGSIAFWDNRCVLHNPINDYHGYKRLLHRVTLKGDVPA</sequence>
<organism evidence="7 8">
    <name type="scientific">Orrella marina</name>
    <dbReference type="NCBI Taxonomy" id="2163011"/>
    <lineage>
        <taxon>Bacteria</taxon>
        <taxon>Pseudomonadati</taxon>
        <taxon>Pseudomonadota</taxon>
        <taxon>Betaproteobacteria</taxon>
        <taxon>Burkholderiales</taxon>
        <taxon>Alcaligenaceae</taxon>
        <taxon>Orrella</taxon>
    </lineage>
</organism>
<dbReference type="KEGG" id="boz:DBV39_17635"/>
<evidence type="ECO:0000313" key="7">
    <source>
        <dbReference type="EMBL" id="AWB35258.1"/>
    </source>
</evidence>
<evidence type="ECO:0000259" key="6">
    <source>
        <dbReference type="Pfam" id="PF02668"/>
    </source>
</evidence>
<name>A0A2R4XN98_9BURK</name>
<dbReference type="GO" id="GO:0005737">
    <property type="term" value="C:cytoplasm"/>
    <property type="evidence" value="ECO:0007669"/>
    <property type="project" value="TreeGrafter"/>
</dbReference>
<dbReference type="PANTHER" id="PTHR30468">
    <property type="entry name" value="ALPHA-KETOGLUTARATE-DEPENDENT SULFONATE DIOXYGENASE"/>
    <property type="match status" value="1"/>
</dbReference>
<evidence type="ECO:0000256" key="1">
    <source>
        <dbReference type="ARBA" id="ARBA00005896"/>
    </source>
</evidence>
<keyword evidence="3 7" id="KW-0223">Dioxygenase</keyword>
<dbReference type="OrthoDB" id="8893262at2"/>
<dbReference type="GO" id="GO:0046872">
    <property type="term" value="F:metal ion binding"/>
    <property type="evidence" value="ECO:0007669"/>
    <property type="project" value="UniProtKB-KW"/>
</dbReference>
<comment type="similarity">
    <text evidence="1">Belongs to the TfdA dioxygenase family.</text>
</comment>
<accession>A0A2R4XN98</accession>
<evidence type="ECO:0000256" key="5">
    <source>
        <dbReference type="ARBA" id="ARBA00023004"/>
    </source>
</evidence>
<feature type="domain" description="TauD/TfdA-like" evidence="6">
    <location>
        <begin position="9"/>
        <end position="273"/>
    </location>
</feature>
<dbReference type="AlphaFoldDB" id="A0A2R4XN98"/>
<dbReference type="EMBL" id="CP028901">
    <property type="protein sequence ID" value="AWB35258.1"/>
    <property type="molecule type" value="Genomic_DNA"/>
</dbReference>
<keyword evidence="5" id="KW-0408">Iron</keyword>
<dbReference type="GO" id="GO:0016706">
    <property type="term" value="F:2-oxoglutarate-dependent dioxygenase activity"/>
    <property type="evidence" value="ECO:0007669"/>
    <property type="project" value="TreeGrafter"/>
</dbReference>
<evidence type="ECO:0000256" key="2">
    <source>
        <dbReference type="ARBA" id="ARBA00022723"/>
    </source>
</evidence>
<dbReference type="Gene3D" id="3.60.130.10">
    <property type="entry name" value="Clavaminate synthase-like"/>
    <property type="match status" value="1"/>
</dbReference>
<reference evidence="7 8" key="1">
    <citation type="submission" date="2018-04" db="EMBL/GenBank/DDBJ databases">
        <title>Bordetella sp. HZ20 isolated from seawater.</title>
        <authorList>
            <person name="Sun C."/>
        </authorList>
    </citation>
    <scope>NUCLEOTIDE SEQUENCE [LARGE SCALE GENOMIC DNA]</scope>
    <source>
        <strain evidence="7 8">HZ20</strain>
    </source>
</reference>
<dbReference type="InterPro" id="IPR051323">
    <property type="entry name" value="AtsK-like"/>
</dbReference>
<dbReference type="InterPro" id="IPR003819">
    <property type="entry name" value="TauD/TfdA-like"/>
</dbReference>
<keyword evidence="8" id="KW-1185">Reference proteome</keyword>
<dbReference type="PANTHER" id="PTHR30468:SF1">
    <property type="entry name" value="ALPHA-KETOGLUTARATE-DEPENDENT SULFONATE DIOXYGENASE"/>
    <property type="match status" value="1"/>
</dbReference>